<dbReference type="Gramene" id="ORUFI11G22590.1">
    <property type="protein sequence ID" value="ORUFI11G22590.1"/>
    <property type="gene ID" value="ORUFI11G22590"/>
</dbReference>
<keyword evidence="5" id="KW-0539">Nucleus</keyword>
<protein>
    <recommendedName>
        <fullName evidence="9">DUF4220 domain-containing protein</fullName>
    </recommendedName>
</protein>
<feature type="domain" description="DUF4220" evidence="9">
    <location>
        <begin position="895"/>
        <end position="1231"/>
    </location>
</feature>
<keyword evidence="4" id="KW-0677">Repeat</keyword>
<keyword evidence="8" id="KW-1133">Transmembrane helix</keyword>
<evidence type="ECO:0000256" key="8">
    <source>
        <dbReference type="SAM" id="Phobius"/>
    </source>
</evidence>
<evidence type="ECO:0000313" key="11">
    <source>
        <dbReference type="Proteomes" id="UP000008022"/>
    </source>
</evidence>
<dbReference type="Pfam" id="PF04578">
    <property type="entry name" value="DUF594"/>
    <property type="match status" value="1"/>
</dbReference>
<feature type="compositionally biased region" description="Low complexity" evidence="7">
    <location>
        <begin position="1333"/>
        <end position="1370"/>
    </location>
</feature>
<evidence type="ECO:0000256" key="7">
    <source>
        <dbReference type="SAM" id="MobiDB-lite"/>
    </source>
</evidence>
<dbReference type="STRING" id="4529.A0A0E0RBC8"/>
<feature type="transmembrane region" description="Helical" evidence="8">
    <location>
        <begin position="893"/>
        <end position="912"/>
    </location>
</feature>
<feature type="transmembrane region" description="Helical" evidence="8">
    <location>
        <begin position="984"/>
        <end position="1002"/>
    </location>
</feature>
<feature type="compositionally biased region" description="Gly residues" evidence="7">
    <location>
        <begin position="47"/>
        <end position="62"/>
    </location>
</feature>
<dbReference type="FunFam" id="1.25.10.10:FF:000416">
    <property type="entry name" value="Armadillo repeat-containing protein 8"/>
    <property type="match status" value="1"/>
</dbReference>
<keyword evidence="3" id="KW-0963">Cytoplasm</keyword>
<feature type="repeat" description="ARM" evidence="6">
    <location>
        <begin position="439"/>
        <end position="481"/>
    </location>
</feature>
<evidence type="ECO:0000313" key="10">
    <source>
        <dbReference type="EnsemblPlants" id="ORUFI11G22590.1"/>
    </source>
</evidence>
<organism evidence="10 11">
    <name type="scientific">Oryza rufipogon</name>
    <name type="common">Brownbeard rice</name>
    <name type="synonym">Asian wild rice</name>
    <dbReference type="NCBI Taxonomy" id="4529"/>
    <lineage>
        <taxon>Eukaryota</taxon>
        <taxon>Viridiplantae</taxon>
        <taxon>Streptophyta</taxon>
        <taxon>Embryophyta</taxon>
        <taxon>Tracheophyta</taxon>
        <taxon>Spermatophyta</taxon>
        <taxon>Magnoliopsida</taxon>
        <taxon>Liliopsida</taxon>
        <taxon>Poales</taxon>
        <taxon>Poaceae</taxon>
        <taxon>BOP clade</taxon>
        <taxon>Oryzoideae</taxon>
        <taxon>Oryzeae</taxon>
        <taxon>Oryzinae</taxon>
        <taxon>Oryza</taxon>
    </lineage>
</organism>
<dbReference type="SUPFAM" id="SSF48371">
    <property type="entry name" value="ARM repeat"/>
    <property type="match status" value="1"/>
</dbReference>
<dbReference type="GO" id="GO:0005634">
    <property type="term" value="C:nucleus"/>
    <property type="evidence" value="ECO:0007669"/>
    <property type="project" value="UniProtKB-SubCell"/>
</dbReference>
<evidence type="ECO:0000256" key="4">
    <source>
        <dbReference type="ARBA" id="ARBA00022737"/>
    </source>
</evidence>
<comment type="subcellular location">
    <subcellularLocation>
        <location evidence="2">Cytoplasm</location>
    </subcellularLocation>
    <subcellularLocation>
        <location evidence="1">Nucleus</location>
    </subcellularLocation>
</comment>
<feature type="transmembrane region" description="Helical" evidence="8">
    <location>
        <begin position="1114"/>
        <end position="1134"/>
    </location>
</feature>
<evidence type="ECO:0000256" key="6">
    <source>
        <dbReference type="PROSITE-ProRule" id="PRU00259"/>
    </source>
</evidence>
<name>A0A0E0RBC8_ORYRU</name>
<evidence type="ECO:0000259" key="9">
    <source>
        <dbReference type="Pfam" id="PF13968"/>
    </source>
</evidence>
<proteinExistence type="predicted"/>
<dbReference type="OMA" id="RLNHVHN"/>
<dbReference type="HOGENOM" id="CLU_253323_0_0_1"/>
<dbReference type="EnsemblPlants" id="ORUFI11G22590.1">
    <property type="protein sequence ID" value="ORUFI11G22590.1"/>
    <property type="gene ID" value="ORUFI11G22590"/>
</dbReference>
<dbReference type="InterPro" id="IPR038739">
    <property type="entry name" value="ARMC8/Vid28"/>
</dbReference>
<keyword evidence="8" id="KW-0812">Transmembrane</keyword>
<evidence type="ECO:0000256" key="5">
    <source>
        <dbReference type="ARBA" id="ARBA00023242"/>
    </source>
</evidence>
<accession>A0A0E0RBC8</accession>
<dbReference type="Pfam" id="PF13968">
    <property type="entry name" value="DUF4220"/>
    <property type="match status" value="1"/>
</dbReference>
<dbReference type="InterPro" id="IPR000225">
    <property type="entry name" value="Armadillo"/>
</dbReference>
<dbReference type="PROSITE" id="PS50176">
    <property type="entry name" value="ARM_REPEAT"/>
    <property type="match status" value="1"/>
</dbReference>
<dbReference type="InterPro" id="IPR025315">
    <property type="entry name" value="DUF4220"/>
</dbReference>
<evidence type="ECO:0000256" key="3">
    <source>
        <dbReference type="ARBA" id="ARBA00022490"/>
    </source>
</evidence>
<dbReference type="eggNOG" id="KOG1293">
    <property type="taxonomic scope" value="Eukaryota"/>
</dbReference>
<dbReference type="InterPro" id="IPR007658">
    <property type="entry name" value="DUF594"/>
</dbReference>
<keyword evidence="11" id="KW-1185">Reference proteome</keyword>
<dbReference type="FunFam" id="1.25.10.10:FF:000803">
    <property type="entry name" value="Predicted protein"/>
    <property type="match status" value="1"/>
</dbReference>
<dbReference type="Proteomes" id="UP000008022">
    <property type="component" value="Unassembled WGS sequence"/>
</dbReference>
<dbReference type="InterPro" id="IPR016024">
    <property type="entry name" value="ARM-type_fold"/>
</dbReference>
<feature type="transmembrane region" description="Helical" evidence="8">
    <location>
        <begin position="859"/>
        <end position="881"/>
    </location>
</feature>
<sequence length="1576" mass="171362">MPATASGGARPEEAAASASPPSPTASYCMGTRPEELTARLAAAAGGRPVGGGGGGRGGGGGGGEEEGEHERVRTLREIKNQIIGNRTKKLQYLRLGAVPAVVAALAGPGASPAALVQAAAAVGSFACGVDDGVRAVLAAGAVAHLTRLLAHPDEKVVDASARALRMIYQSKLAPKFDVNNNEKNMEFLLTLLNSENENVTELAANIISHSCDSTTEQLALCAAGVPQRLVNHFGGSMNLRDACLDSLTAIIRNNWEVASRFALLDHGKALRSIVALIHDRSPRTRLLACLCLIALSHASPCHFQDRQIKTKLILVLLELIEEPGHVGDDAPLALTTLIKDSVELQKQALSTNAVQKLSNHLIANSLESRRAVTILLALAELCSKLEESRSQLMSVQASTLILDALKHASVDIRVAACSCLKNISRSSKVLSAGKLSCDTFIAPLVQLLNDSSMSVQVAALGAICNIAVNLTPRKSILLQSGAVSQLVHLSKSMDPTLRLKAVWALRNIMFLLNPKDKDFILKELTLSTLSSLICDSEHFVQEQTLALVHNLVDGYVNSFNYVIGEDGMILNAISRQLNNAPAPGVCIQGMFVLANVAAGGELNKEAVMNILVPRRADRVKQSFIVNFLLSKDKQLRVATLWCVLNLIYPKCEASSVRVVRLQNAGVISQVKGMINDPCLDCKLRVRMVLEHCLDNADDGFMNSVIAEEDEEGQSLLLDPDDVVRLNHVHNDDREEVEVYDDDEDDGEVVDIDDKNECREEEEDDEVVHVDDGGGGEDNDVVDDGFGVLVVVRIDDSINITVYGILMLMATHGNFKTCTGGVCIWLAIYAMSQLRASGDDVKVEKSMAGAEAVSAAWKEWALQALVLLSLMVQVTLLILAEFRRYIDSGVLRAFIWSAYMLADGTAIYVLGHLSVTSRSPEHELLALWAPFLLLHLGGQDKITAYAIEDNRLWLRHLQTLVVQVAAAAYVIYGSSIVIVGDSRTLLLLSATILMLMVGVAKYGERVWALRCAGSSPTGKYESDIARRRFSQMVPESFIRRLDPAETLLLNAHLLLDFAKDRFKGPLPRLFLCGPMNEGSRLQGEDELYKVAEMQLSLLHDVFYTKSEITHTWYGLCIRVLSSLATTVAFFLFNILLVWGNHHQHKLNGYSRADVIVTYVLFVGAVILETMSLLRAMFSSWTCALLVKKGSEGSNVCNFLAHIPACLRRLVRAAYWRRRRSWSRSMGQLNLIQLCVHSRASRCSKIARWMGVEDWWNRLAYSGLPIPISACTKQLLLETMKAKQWGQEEFESRGLYRDPAWVAESKMEQRILIWHIATEIYLCWYKDQEKKQAEATSGSGSAAEEEQAAATGGSGSAAEEGQAEAASGSSSTAEEDQAKAVGGSVSAAEGEQGEVANGSSSAAGEEQPEVVDGSGSAADLMETAQALSNHMLFLLASRPHMLPPDASRNDYLVLCYAITRHLRTLGDKMLRGGCSLGAFLIDRQDSPADGTGTLEMICQVWAQMLCCCGEQCSTDSHVKQLSSGAMSTSSMVIERSLDNAEDGFVRAATIELRPLKLADSLRKEKMEIAITSVDDDNQ</sequence>
<dbReference type="Gene3D" id="1.25.10.10">
    <property type="entry name" value="Leucine-rich Repeat Variant"/>
    <property type="match status" value="4"/>
</dbReference>
<dbReference type="Pfam" id="PF00514">
    <property type="entry name" value="Arm"/>
    <property type="match status" value="2"/>
</dbReference>
<feature type="transmembrane region" description="Helical" evidence="8">
    <location>
        <begin position="958"/>
        <end position="978"/>
    </location>
</feature>
<dbReference type="PANTHER" id="PTHR15651:SF7">
    <property type="entry name" value="ARMADILLO REPEAT-CONTAINING PROTEIN 8"/>
    <property type="match status" value="1"/>
</dbReference>
<feature type="region of interest" description="Disordered" evidence="7">
    <location>
        <begin position="1333"/>
        <end position="1412"/>
    </location>
</feature>
<dbReference type="PANTHER" id="PTHR15651">
    <property type="entry name" value="ARMADILLO REPEAT-CONTAINING PROTEIN 8"/>
    <property type="match status" value="1"/>
</dbReference>
<dbReference type="GO" id="GO:0005737">
    <property type="term" value="C:cytoplasm"/>
    <property type="evidence" value="ECO:0007669"/>
    <property type="project" value="UniProtKB-SubCell"/>
</dbReference>
<dbReference type="InterPro" id="IPR011989">
    <property type="entry name" value="ARM-like"/>
</dbReference>
<feature type="region of interest" description="Disordered" evidence="7">
    <location>
        <begin position="1"/>
        <end position="70"/>
    </location>
</feature>
<dbReference type="SMART" id="SM00185">
    <property type="entry name" value="ARM"/>
    <property type="match status" value="8"/>
</dbReference>
<dbReference type="GO" id="GO:0043161">
    <property type="term" value="P:proteasome-mediated ubiquitin-dependent protein catabolic process"/>
    <property type="evidence" value="ECO:0007669"/>
    <property type="project" value="TreeGrafter"/>
</dbReference>
<reference evidence="10" key="2">
    <citation type="submission" date="2015-06" db="UniProtKB">
        <authorList>
            <consortium name="EnsemblPlants"/>
        </authorList>
    </citation>
    <scope>IDENTIFICATION</scope>
</reference>
<evidence type="ECO:0000256" key="2">
    <source>
        <dbReference type="ARBA" id="ARBA00004496"/>
    </source>
</evidence>
<evidence type="ECO:0000256" key="1">
    <source>
        <dbReference type="ARBA" id="ARBA00004123"/>
    </source>
</evidence>
<reference evidence="11" key="1">
    <citation type="submission" date="2013-06" db="EMBL/GenBank/DDBJ databases">
        <authorList>
            <person name="Zhao Q."/>
        </authorList>
    </citation>
    <scope>NUCLEOTIDE SEQUENCE</scope>
    <source>
        <strain evidence="11">cv. W1943</strain>
    </source>
</reference>
<feature type="compositionally biased region" description="Low complexity" evidence="7">
    <location>
        <begin position="1"/>
        <end position="19"/>
    </location>
</feature>
<feature type="transmembrane region" description="Helical" evidence="8">
    <location>
        <begin position="1154"/>
        <end position="1176"/>
    </location>
</feature>
<dbReference type="GO" id="GO:0034657">
    <property type="term" value="C:GID complex"/>
    <property type="evidence" value="ECO:0007669"/>
    <property type="project" value="TreeGrafter"/>
</dbReference>
<keyword evidence="8" id="KW-0472">Membrane</keyword>